<evidence type="ECO:0000259" key="1">
    <source>
        <dbReference type="Pfam" id="PF00646"/>
    </source>
</evidence>
<feature type="domain" description="F-box" evidence="1">
    <location>
        <begin position="7"/>
        <end position="41"/>
    </location>
</feature>
<evidence type="ECO:0000313" key="2">
    <source>
        <dbReference type="EMBL" id="EYU45342.1"/>
    </source>
</evidence>
<dbReference type="eggNOG" id="ENOG502QQSC">
    <property type="taxonomic scope" value="Eukaryota"/>
</dbReference>
<dbReference type="AlphaFoldDB" id="A0A022RXW2"/>
<sequence>MTITDNEDLLIEILLYLPAKTLIRFKLVSKKWFFIISGRHFSRRHSQHRHRLSKLESSFLLRCLGDSPEYLYLQSKLQPQKSVRYHFSPSLIDPTIWSFSNGLFLLVNSSTIDEPLEYCHIYNPTTKQSKKIPLNTHERFTFVIGLNLAFDPLKSPYYHIVCVRATRKRRPPSFLRGWYRYCQIEVYESGTDTWQLCGEPFLVPRDVDFNHGVYWEGGIHWDGIYFDLLESSICKHPELVELPEDAGIKNFQNNYVESNGSLHYMAHFSEENLVMVFELQSNCSQWLLKYRINLERGSEPLSVLSFIRGESEVDSMLVLCEPGKVIGYQIGEKSVKELVDFTEEQFYKAQCVQFGSHSTFQFIETLAPV</sequence>
<evidence type="ECO:0000313" key="3">
    <source>
        <dbReference type="Proteomes" id="UP000030748"/>
    </source>
</evidence>
<dbReference type="Pfam" id="PF00646">
    <property type="entry name" value="F-box"/>
    <property type="match status" value="1"/>
</dbReference>
<reference evidence="2 3" key="1">
    <citation type="journal article" date="2013" name="Proc. Natl. Acad. Sci. U.S.A.">
        <title>Fine-scale variation in meiotic recombination in Mimulus inferred from population shotgun sequencing.</title>
        <authorList>
            <person name="Hellsten U."/>
            <person name="Wright K.M."/>
            <person name="Jenkins J."/>
            <person name="Shu S."/>
            <person name="Yuan Y."/>
            <person name="Wessler S.R."/>
            <person name="Schmutz J."/>
            <person name="Willis J.H."/>
            <person name="Rokhsar D.S."/>
        </authorList>
    </citation>
    <scope>NUCLEOTIDE SEQUENCE [LARGE SCALE GENOMIC DNA]</scope>
    <source>
        <strain evidence="3">cv. DUN x IM62</strain>
    </source>
</reference>
<gene>
    <name evidence="2" type="ORF">MIMGU_mgv1a008567mg</name>
</gene>
<keyword evidence="3" id="KW-1185">Reference proteome</keyword>
<dbReference type="Gene3D" id="1.20.1280.50">
    <property type="match status" value="1"/>
</dbReference>
<dbReference type="PANTHER" id="PTHR35546">
    <property type="entry name" value="F-BOX PROTEIN INTERACTION DOMAIN PROTEIN-RELATED"/>
    <property type="match status" value="1"/>
</dbReference>
<dbReference type="InterPro" id="IPR055290">
    <property type="entry name" value="At3g26010-like"/>
</dbReference>
<dbReference type="EMBL" id="KI630190">
    <property type="protein sequence ID" value="EYU45342.1"/>
    <property type="molecule type" value="Genomic_DNA"/>
</dbReference>
<organism evidence="2 3">
    <name type="scientific">Erythranthe guttata</name>
    <name type="common">Yellow monkey flower</name>
    <name type="synonym">Mimulus guttatus</name>
    <dbReference type="NCBI Taxonomy" id="4155"/>
    <lineage>
        <taxon>Eukaryota</taxon>
        <taxon>Viridiplantae</taxon>
        <taxon>Streptophyta</taxon>
        <taxon>Embryophyta</taxon>
        <taxon>Tracheophyta</taxon>
        <taxon>Spermatophyta</taxon>
        <taxon>Magnoliopsida</taxon>
        <taxon>eudicotyledons</taxon>
        <taxon>Gunneridae</taxon>
        <taxon>Pentapetalae</taxon>
        <taxon>asterids</taxon>
        <taxon>lamiids</taxon>
        <taxon>Lamiales</taxon>
        <taxon>Phrymaceae</taxon>
        <taxon>Erythranthe</taxon>
    </lineage>
</organism>
<name>A0A022RXW2_ERYGU</name>
<dbReference type="OrthoDB" id="605328at2759"/>
<dbReference type="InterPro" id="IPR036047">
    <property type="entry name" value="F-box-like_dom_sf"/>
</dbReference>
<dbReference type="SUPFAM" id="SSF81383">
    <property type="entry name" value="F-box domain"/>
    <property type="match status" value="1"/>
</dbReference>
<accession>A0A022RXW2</accession>
<dbReference type="PANTHER" id="PTHR35546:SF134">
    <property type="entry name" value="F-BOX ASSOCIATED DOMAIN-CONTAINING PROTEIN"/>
    <property type="match status" value="1"/>
</dbReference>
<protein>
    <recommendedName>
        <fullName evidence="1">F-box domain-containing protein</fullName>
    </recommendedName>
</protein>
<proteinExistence type="predicted"/>
<dbReference type="Proteomes" id="UP000030748">
    <property type="component" value="Unassembled WGS sequence"/>
</dbReference>
<dbReference type="STRING" id="4155.A0A022RXW2"/>
<dbReference type="InterPro" id="IPR001810">
    <property type="entry name" value="F-box_dom"/>
</dbReference>